<evidence type="ECO:0000313" key="2">
    <source>
        <dbReference type="EMBL" id="KAF1692201.1"/>
    </source>
</evidence>
<evidence type="ECO:0000313" key="3">
    <source>
        <dbReference type="Proteomes" id="UP000788419"/>
    </source>
</evidence>
<evidence type="ECO:0000256" key="1">
    <source>
        <dbReference type="SAM" id="Phobius"/>
    </source>
</evidence>
<dbReference type="RefSeq" id="WP_162411349.1">
    <property type="nucleotide sequence ID" value="NZ_PDWN01000017.1"/>
</dbReference>
<keyword evidence="1" id="KW-0812">Transmembrane</keyword>
<keyword evidence="1" id="KW-0472">Membrane</keyword>
<feature type="transmembrane region" description="Helical" evidence="1">
    <location>
        <begin position="214"/>
        <end position="234"/>
    </location>
</feature>
<dbReference type="Proteomes" id="UP000788419">
    <property type="component" value="Unassembled WGS sequence"/>
</dbReference>
<dbReference type="EMBL" id="PDWN01000017">
    <property type="protein sequence ID" value="KAF1692201.1"/>
    <property type="molecule type" value="Genomic_DNA"/>
</dbReference>
<reference evidence="2 3" key="1">
    <citation type="submission" date="2017-10" db="EMBL/GenBank/DDBJ databases">
        <title>Whole genome sequencing of members of genus Pseudoxanthomonas.</title>
        <authorList>
            <person name="Kumar S."/>
            <person name="Bansal K."/>
            <person name="Kaur A."/>
            <person name="Patil P."/>
            <person name="Sharma S."/>
            <person name="Patil P.B."/>
        </authorList>
    </citation>
    <scope>NUCLEOTIDE SEQUENCE [LARGE SCALE GENOMIC DNA]</scope>
    <source>
        <strain evidence="2 3">DSM 17801</strain>
    </source>
</reference>
<keyword evidence="1" id="KW-1133">Transmembrane helix</keyword>
<feature type="transmembrane region" description="Helical" evidence="1">
    <location>
        <begin position="184"/>
        <end position="202"/>
    </location>
</feature>
<feature type="transmembrane region" description="Helical" evidence="1">
    <location>
        <begin position="53"/>
        <end position="71"/>
    </location>
</feature>
<feature type="transmembrane region" description="Helical" evidence="1">
    <location>
        <begin position="117"/>
        <end position="139"/>
    </location>
</feature>
<sequence length="246" mass="26567">MGTGFTRRHRLDTASGWAFVLLAWTAVVIGFASQVTARFTGQADYPAPVALEVHVWAFSAWLVLLALQVALASSGRLHWHRRVGTLGMLLVPVMAWSAVAAEFYSQRFYAPGDPENIRFLPIAMNSVLGFVGCAVAAFLMRRSPPYHKRLVCLATTVILVAAFARWWGGAIASALPPGFMAEWLSNYAGVLVLFAAAMGYDLATRGSVHPVHRVAIPVLVGMQLLAVAIGQGQAWPELGRRLLGIG</sequence>
<gene>
    <name evidence="2" type="ORF">CSC65_14650</name>
</gene>
<proteinExistence type="predicted"/>
<name>A0ABQ6Z3L5_9GAMM</name>
<feature type="transmembrane region" description="Helical" evidence="1">
    <location>
        <begin position="83"/>
        <end position="105"/>
    </location>
</feature>
<feature type="transmembrane region" description="Helical" evidence="1">
    <location>
        <begin position="151"/>
        <end position="172"/>
    </location>
</feature>
<comment type="caution">
    <text evidence="2">The sequence shown here is derived from an EMBL/GenBank/DDBJ whole genome shotgun (WGS) entry which is preliminary data.</text>
</comment>
<accession>A0ABQ6Z3L5</accession>
<keyword evidence="3" id="KW-1185">Reference proteome</keyword>
<protein>
    <submittedName>
        <fullName evidence="2">Uncharacterized protein</fullName>
    </submittedName>
</protein>
<organism evidence="2 3">
    <name type="scientific">Pseudoxanthomonas daejeonensis</name>
    <dbReference type="NCBI Taxonomy" id="266062"/>
    <lineage>
        <taxon>Bacteria</taxon>
        <taxon>Pseudomonadati</taxon>
        <taxon>Pseudomonadota</taxon>
        <taxon>Gammaproteobacteria</taxon>
        <taxon>Lysobacterales</taxon>
        <taxon>Lysobacteraceae</taxon>
        <taxon>Pseudoxanthomonas</taxon>
    </lineage>
</organism>